<dbReference type="GO" id="GO:0031663">
    <property type="term" value="P:lipopolysaccharide-mediated signaling pathway"/>
    <property type="evidence" value="ECO:0007669"/>
    <property type="project" value="Ensembl"/>
</dbReference>
<name>A0A8D0GNA3_SPHPU</name>
<dbReference type="GeneTree" id="ENSGT00390000018605"/>
<dbReference type="GO" id="GO:0045087">
    <property type="term" value="P:innate immune response"/>
    <property type="evidence" value="ECO:0007669"/>
    <property type="project" value="TreeGrafter"/>
</dbReference>
<feature type="signal peptide" evidence="1">
    <location>
        <begin position="1"/>
        <end position="20"/>
    </location>
</feature>
<proteinExistence type="predicted"/>
<dbReference type="Gene3D" id="2.60.40.770">
    <property type="match status" value="1"/>
</dbReference>
<dbReference type="OMA" id="IHECFYL"/>
<feature type="domain" description="MD-2-related lipid-recognition" evidence="2">
    <location>
        <begin position="37"/>
        <end position="144"/>
    </location>
</feature>
<evidence type="ECO:0000313" key="4">
    <source>
        <dbReference type="Proteomes" id="UP000694392"/>
    </source>
</evidence>
<dbReference type="InterPro" id="IPR003172">
    <property type="entry name" value="ML_dom"/>
</dbReference>
<dbReference type="SMART" id="SM00737">
    <property type="entry name" value="ML"/>
    <property type="match status" value="1"/>
</dbReference>
<protein>
    <submittedName>
        <fullName evidence="3">Lymphocyte antigen 86</fullName>
    </submittedName>
</protein>
<feature type="chain" id="PRO_5034467239" evidence="1">
    <location>
        <begin position="21"/>
        <end position="154"/>
    </location>
</feature>
<dbReference type="PANTHER" id="PTHR20838">
    <property type="entry name" value="LYMPHOCYTE ANTIGEN 86"/>
    <property type="match status" value="1"/>
</dbReference>
<reference evidence="3" key="1">
    <citation type="submission" date="2025-08" db="UniProtKB">
        <authorList>
            <consortium name="Ensembl"/>
        </authorList>
    </citation>
    <scope>IDENTIFICATION</scope>
</reference>
<dbReference type="Ensembl" id="ENSSPUT00000009316.1">
    <property type="protein sequence ID" value="ENSSPUP00000008735.1"/>
    <property type="gene ID" value="ENSSPUG00000006791.1"/>
</dbReference>
<dbReference type="PANTHER" id="PTHR20838:SF0">
    <property type="entry name" value="LYMPHOCYTE ANTIGEN 86"/>
    <property type="match status" value="1"/>
</dbReference>
<keyword evidence="1" id="KW-0732">Signal</keyword>
<accession>A0A8D0GNA3</accession>
<evidence type="ECO:0000256" key="1">
    <source>
        <dbReference type="SAM" id="SignalP"/>
    </source>
</evidence>
<dbReference type="AlphaFoldDB" id="A0A8D0GNA3"/>
<organism evidence="3 4">
    <name type="scientific">Sphenodon punctatus</name>
    <name type="common">Tuatara</name>
    <name type="synonym">Hatteria punctata</name>
    <dbReference type="NCBI Taxonomy" id="8508"/>
    <lineage>
        <taxon>Eukaryota</taxon>
        <taxon>Metazoa</taxon>
        <taxon>Chordata</taxon>
        <taxon>Craniata</taxon>
        <taxon>Vertebrata</taxon>
        <taxon>Euteleostomi</taxon>
        <taxon>Lepidosauria</taxon>
        <taxon>Sphenodontia</taxon>
        <taxon>Sphenodontidae</taxon>
        <taxon>Sphenodon</taxon>
    </lineage>
</organism>
<gene>
    <name evidence="3" type="primary">LY86</name>
</gene>
<dbReference type="Proteomes" id="UP000694392">
    <property type="component" value="Unplaced"/>
</dbReference>
<evidence type="ECO:0000259" key="2">
    <source>
        <dbReference type="SMART" id="SM00737"/>
    </source>
</evidence>
<keyword evidence="4" id="KW-1185">Reference proteome</keyword>
<evidence type="ECO:0000313" key="3">
    <source>
        <dbReference type="Ensembl" id="ENSSPUP00000008735.1"/>
    </source>
</evidence>
<dbReference type="GO" id="GO:0031666">
    <property type="term" value="P:positive regulation of lipopolysaccharide-mediated signaling pathway"/>
    <property type="evidence" value="ECO:0007669"/>
    <property type="project" value="Ensembl"/>
</dbReference>
<reference evidence="3" key="2">
    <citation type="submission" date="2025-09" db="UniProtKB">
        <authorList>
            <consortium name="Ensembl"/>
        </authorList>
    </citation>
    <scope>IDENTIFICATION</scope>
</reference>
<dbReference type="InterPro" id="IPR039945">
    <property type="entry name" value="LY86"/>
</dbReference>
<sequence>MKMLNAASFILVLLYAHVSKEWPTHTVCKEHNLEIYYKSCDPVQDFALSIDGCSRITVRAFTIRAALVLRHSIKKLFLNVDLIINGKSILNYSSTLCEPGRPRFTFCGRMKGEHIYYEGPVSLGIHELPQVSSLFSFLKCKSPVGLWEEGRGAK</sequence>